<reference evidence="3" key="1">
    <citation type="journal article" date="2019" name="Nat. Commun.">
        <title>The genome of broomcorn millet.</title>
        <authorList>
            <person name="Zou C."/>
            <person name="Miki D."/>
            <person name="Li D."/>
            <person name="Tang Q."/>
            <person name="Xiao L."/>
            <person name="Rajput S."/>
            <person name="Deng P."/>
            <person name="Jia W."/>
            <person name="Huang R."/>
            <person name="Zhang M."/>
            <person name="Sun Y."/>
            <person name="Hu J."/>
            <person name="Fu X."/>
            <person name="Schnable P.S."/>
            <person name="Li F."/>
            <person name="Zhang H."/>
            <person name="Feng B."/>
            <person name="Zhu X."/>
            <person name="Liu R."/>
            <person name="Schnable J.C."/>
            <person name="Zhu J.-K."/>
            <person name="Zhang H."/>
        </authorList>
    </citation>
    <scope>NUCLEOTIDE SEQUENCE [LARGE SCALE GENOMIC DNA]</scope>
</reference>
<dbReference type="OrthoDB" id="5835829at2759"/>
<name>A0A3L6SHP9_PANMI</name>
<gene>
    <name evidence="2" type="ORF">C2845_PM07G04730</name>
</gene>
<sequence length="170" mass="17748">MNAYSQRGRAQLADVGVVACALATAVLSATFSFLSIAASLAWLRGAPILGNLRFVEVQTGGSNDGGETLAWRWMELFVEAVEAGGLREALQAASAAAPCGARVSCVVADAFMSMATDAEVPWVAVWTGGPCALLAHLRGDALRDSSGTWRGSCPAPPPPSRSPRRRASFR</sequence>
<evidence type="ECO:0000313" key="2">
    <source>
        <dbReference type="EMBL" id="RLN22128.1"/>
    </source>
</evidence>
<evidence type="ECO:0000256" key="1">
    <source>
        <dbReference type="SAM" id="MobiDB-lite"/>
    </source>
</evidence>
<evidence type="ECO:0000313" key="3">
    <source>
        <dbReference type="Proteomes" id="UP000275267"/>
    </source>
</evidence>
<keyword evidence="3" id="KW-1185">Reference proteome</keyword>
<protein>
    <submittedName>
        <fullName evidence="2">Uncharacterized protein</fullName>
    </submittedName>
</protein>
<dbReference type="Gene3D" id="3.40.50.2000">
    <property type="entry name" value="Glycogen Phosphorylase B"/>
    <property type="match status" value="1"/>
</dbReference>
<dbReference type="STRING" id="4540.A0A3L6SHP9"/>
<comment type="caution">
    <text evidence="2">The sequence shown here is derived from an EMBL/GenBank/DDBJ whole genome shotgun (WGS) entry which is preliminary data.</text>
</comment>
<dbReference type="Proteomes" id="UP000275267">
    <property type="component" value="Unassembled WGS sequence"/>
</dbReference>
<organism evidence="2 3">
    <name type="scientific">Panicum miliaceum</name>
    <name type="common">Proso millet</name>
    <name type="synonym">Broomcorn millet</name>
    <dbReference type="NCBI Taxonomy" id="4540"/>
    <lineage>
        <taxon>Eukaryota</taxon>
        <taxon>Viridiplantae</taxon>
        <taxon>Streptophyta</taxon>
        <taxon>Embryophyta</taxon>
        <taxon>Tracheophyta</taxon>
        <taxon>Spermatophyta</taxon>
        <taxon>Magnoliopsida</taxon>
        <taxon>Liliopsida</taxon>
        <taxon>Poales</taxon>
        <taxon>Poaceae</taxon>
        <taxon>PACMAD clade</taxon>
        <taxon>Panicoideae</taxon>
        <taxon>Panicodae</taxon>
        <taxon>Paniceae</taxon>
        <taxon>Panicinae</taxon>
        <taxon>Panicum</taxon>
        <taxon>Panicum sect. Panicum</taxon>
    </lineage>
</organism>
<proteinExistence type="predicted"/>
<dbReference type="EMBL" id="PQIB02000004">
    <property type="protein sequence ID" value="RLN22128.1"/>
    <property type="molecule type" value="Genomic_DNA"/>
</dbReference>
<accession>A0A3L6SHP9</accession>
<dbReference type="AlphaFoldDB" id="A0A3L6SHP9"/>
<dbReference type="SUPFAM" id="SSF53756">
    <property type="entry name" value="UDP-Glycosyltransferase/glycogen phosphorylase"/>
    <property type="match status" value="1"/>
</dbReference>
<feature type="region of interest" description="Disordered" evidence="1">
    <location>
        <begin position="146"/>
        <end position="170"/>
    </location>
</feature>